<proteinExistence type="predicted"/>
<dbReference type="AlphaFoldDB" id="A0A660HRP5"/>
<reference evidence="1 3" key="1">
    <citation type="journal article" date="2016" name="Int. J. Syst. Evol. Microbiol.">
        <title>Methanosarcina flavescens sp. nov., a methanogenic archaeon isolated from a full-scale anaerobic digester.</title>
        <authorList>
            <person name="Kern T."/>
            <person name="Fischer M.A."/>
            <person name="Deppenmeier U."/>
            <person name="Schmitz R.A."/>
            <person name="Rother M."/>
        </authorList>
    </citation>
    <scope>NUCLEOTIDE SEQUENCE [LARGE SCALE GENOMIC DNA]</scope>
    <source>
        <strain evidence="1 3">E03.2</strain>
    </source>
</reference>
<keyword evidence="3" id="KW-1185">Reference proteome</keyword>
<evidence type="ECO:0000313" key="3">
    <source>
        <dbReference type="Proteomes" id="UP000053087"/>
    </source>
</evidence>
<name>A0A660HRP5_9EURY</name>
<dbReference type="EMBL" id="CP032683">
    <property type="protein sequence ID" value="AYK14736.1"/>
    <property type="molecule type" value="Genomic_DNA"/>
</dbReference>
<evidence type="ECO:0000313" key="4">
    <source>
        <dbReference type="Proteomes" id="UP000585579"/>
    </source>
</evidence>
<accession>A0A660HRP5</accession>
<dbReference type="Proteomes" id="UP000053087">
    <property type="component" value="Chromosome"/>
</dbReference>
<dbReference type="EMBL" id="JAAYQL010000074">
    <property type="protein sequence ID" value="NLK33557.1"/>
    <property type="molecule type" value="Genomic_DNA"/>
</dbReference>
<gene>
    <name evidence="1" type="ORF">AOB57_005625</name>
    <name evidence="2" type="ORF">GX302_12270</name>
</gene>
<reference evidence="2 4" key="3">
    <citation type="journal article" date="2020" name="Biotechnol. Biofuels">
        <title>New insights from the biogas microbiome by comprehensive genome-resolved metagenomics of nearly 1600 species originating from multiple anaerobic digesters.</title>
        <authorList>
            <person name="Campanaro S."/>
            <person name="Treu L."/>
            <person name="Rodriguez-R L.M."/>
            <person name="Kovalovszki A."/>
            <person name="Ziels R.M."/>
            <person name="Maus I."/>
            <person name="Zhu X."/>
            <person name="Kougias P.G."/>
            <person name="Basile A."/>
            <person name="Luo G."/>
            <person name="Schluter A."/>
            <person name="Konstantinidis K.T."/>
            <person name="Angelidaki I."/>
        </authorList>
    </citation>
    <scope>NUCLEOTIDE SEQUENCE [LARGE SCALE GENOMIC DNA]</scope>
    <source>
        <strain evidence="2">AS22ysBPME_46</strain>
    </source>
</reference>
<evidence type="ECO:0000313" key="1">
    <source>
        <dbReference type="EMBL" id="AYK14736.1"/>
    </source>
</evidence>
<reference evidence="1" key="2">
    <citation type="submission" date="2018-10" db="EMBL/GenBank/DDBJ databases">
        <authorList>
            <person name="Fischer M.A."/>
            <person name="Kern T."/>
            <person name="Deppenmeier U."/>
            <person name="Schmitz R.A."/>
            <person name="Rother M."/>
        </authorList>
    </citation>
    <scope>NUCLEOTIDE SEQUENCE</scope>
    <source>
        <strain evidence="1">E03.2</strain>
    </source>
</reference>
<evidence type="ECO:0000313" key="2">
    <source>
        <dbReference type="EMBL" id="NLK33557.1"/>
    </source>
</evidence>
<organism evidence="1 3">
    <name type="scientific">Methanosarcina flavescens</name>
    <dbReference type="NCBI Taxonomy" id="1715806"/>
    <lineage>
        <taxon>Archaea</taxon>
        <taxon>Methanobacteriati</taxon>
        <taxon>Methanobacteriota</taxon>
        <taxon>Stenosarchaea group</taxon>
        <taxon>Methanomicrobia</taxon>
        <taxon>Methanosarcinales</taxon>
        <taxon>Methanosarcinaceae</taxon>
        <taxon>Methanosarcina</taxon>
    </lineage>
</organism>
<dbReference type="KEGG" id="mfz:AOB57_005625"/>
<sequence>MYQPYFSPELQAQAFLKKLDRKSFQKKFDHKPFQKRLERNLLRKGFIANFLEKSLIKNRRGRRGQAAQRLEINRRSGLRKPFQHSLDQKLEFTS</sequence>
<dbReference type="Proteomes" id="UP000585579">
    <property type="component" value="Unassembled WGS sequence"/>
</dbReference>
<protein>
    <submittedName>
        <fullName evidence="1">Uncharacterized protein</fullName>
    </submittedName>
</protein>